<keyword evidence="3" id="KW-0131">Cell cycle</keyword>
<dbReference type="HAMAP" id="MF_01805">
    <property type="entry name" value="ScpA"/>
    <property type="match status" value="1"/>
</dbReference>
<dbReference type="GO" id="GO:0005737">
    <property type="term" value="C:cytoplasm"/>
    <property type="evidence" value="ECO:0007669"/>
    <property type="project" value="UniProtKB-SubCell"/>
</dbReference>
<dbReference type="STRING" id="747682.MALL_0776"/>
<sequence>MEQNQVKDINETEQVKQDLKYDDYYIKLDEFDGPLDLLLSLVQDKKVDIMSLNLADLATQYLEIINNLKDNQIDVAGDYLVMAATLIQIKARLLLAEPEVVDEQLQEDSRALLQRLAEYQQFKQVTSSLREHEVLRKDIYIKKPSELQEFILDHDSSRLDGNSNPFQLINVLRRMFERMYALKLRRTKLETFTLTPKDQEAYIKDLFRKHENVTFEMIFTLPSLNHFVITLVALLDLSRKQEILITQTTQYGEILINKGPEYEE</sequence>
<evidence type="ECO:0000313" key="4">
    <source>
        <dbReference type="EMBL" id="EFF41766.1"/>
    </source>
</evidence>
<dbReference type="Proteomes" id="UP000004757">
    <property type="component" value="Unassembled WGS sequence"/>
</dbReference>
<dbReference type="GO" id="GO:0006260">
    <property type="term" value="P:DNA replication"/>
    <property type="evidence" value="ECO:0007669"/>
    <property type="project" value="UniProtKB-UniRule"/>
</dbReference>
<dbReference type="Gene3D" id="6.10.250.2410">
    <property type="match status" value="1"/>
</dbReference>
<keyword evidence="5" id="KW-1185">Reference proteome</keyword>
<dbReference type="EMBL" id="ADNC01000004">
    <property type="protein sequence ID" value="EFF41766.1"/>
    <property type="molecule type" value="Genomic_DNA"/>
</dbReference>
<accession>D4XV64</accession>
<dbReference type="Pfam" id="PF02616">
    <property type="entry name" value="SMC_ScpA"/>
    <property type="match status" value="1"/>
</dbReference>
<evidence type="ECO:0000256" key="2">
    <source>
        <dbReference type="ARBA" id="ARBA00044777"/>
    </source>
</evidence>
<dbReference type="PANTHER" id="PTHR33969">
    <property type="entry name" value="SEGREGATION AND CONDENSATION PROTEIN A"/>
    <property type="match status" value="1"/>
</dbReference>
<dbReference type="GO" id="GO:0007059">
    <property type="term" value="P:chromosome segregation"/>
    <property type="evidence" value="ECO:0007669"/>
    <property type="project" value="UniProtKB-UniRule"/>
</dbReference>
<dbReference type="InterPro" id="IPR023093">
    <property type="entry name" value="ScpA-like_C"/>
</dbReference>
<dbReference type="PANTHER" id="PTHR33969:SF2">
    <property type="entry name" value="SEGREGATION AND CONDENSATION PROTEIN A"/>
    <property type="match status" value="1"/>
</dbReference>
<comment type="subcellular location">
    <subcellularLocation>
        <location evidence="3">Cytoplasm</location>
    </subcellularLocation>
    <text evidence="3">Associated with two foci at the outer edges of the nucleoid region in young cells, and at four foci within both cell halves in older cells.</text>
</comment>
<protein>
    <recommendedName>
        <fullName evidence="2 3">Segregation and condensation protein A</fullName>
    </recommendedName>
</protein>
<dbReference type="InterPro" id="IPR003768">
    <property type="entry name" value="ScpA"/>
</dbReference>
<dbReference type="eggNOG" id="COG1354">
    <property type="taxonomic scope" value="Bacteria"/>
</dbReference>
<comment type="subunit">
    <text evidence="3">Component of a cohesin-like complex composed of ScpA, ScpB and the Smc homodimer, in which ScpA and ScpB bind to the head domain of Smc. The presence of the three proteins is required for the association of the complex with DNA.</text>
</comment>
<comment type="function">
    <text evidence="3">Participates in chromosomal partition during cell division. May act via the formation of a condensin-like complex containing Smc and ScpB that pull DNA away from mid-cell into both cell halves.</text>
</comment>
<dbReference type="Gene3D" id="1.10.10.580">
    <property type="entry name" value="Structural maintenance of chromosome 1. Chain E"/>
    <property type="match status" value="1"/>
</dbReference>
<keyword evidence="3" id="KW-0132">Cell division</keyword>
<evidence type="ECO:0000313" key="5">
    <source>
        <dbReference type="Proteomes" id="UP000004757"/>
    </source>
</evidence>
<dbReference type="NCBIfam" id="NF000994">
    <property type="entry name" value="PRK00104.1-3"/>
    <property type="match status" value="1"/>
</dbReference>
<dbReference type="OrthoDB" id="9811016at2"/>
<dbReference type="GO" id="GO:0051301">
    <property type="term" value="P:cell division"/>
    <property type="evidence" value="ECO:0007669"/>
    <property type="project" value="UniProtKB-KW"/>
</dbReference>
<proteinExistence type="inferred from homology"/>
<keyword evidence="3" id="KW-0963">Cytoplasm</keyword>
<keyword evidence="1 3" id="KW-0159">Chromosome partition</keyword>
<comment type="similarity">
    <text evidence="3">Belongs to the ScpA family.</text>
</comment>
<dbReference type="RefSeq" id="WP_005683190.1">
    <property type="nucleotide sequence ID" value="NZ_ADNC01000004.1"/>
</dbReference>
<organism evidence="4 5">
    <name type="scientific">Mycoplasmopsis alligatoris A21JP2</name>
    <dbReference type="NCBI Taxonomy" id="747682"/>
    <lineage>
        <taxon>Bacteria</taxon>
        <taxon>Bacillati</taxon>
        <taxon>Mycoplasmatota</taxon>
        <taxon>Mycoplasmoidales</taxon>
        <taxon>Metamycoplasmataceae</taxon>
        <taxon>Mycoplasmopsis</taxon>
    </lineage>
</organism>
<name>D4XV64_9BACT</name>
<dbReference type="AlphaFoldDB" id="D4XV64"/>
<gene>
    <name evidence="3" type="primary">scpA</name>
    <name evidence="4" type="ORF">MALL_0776</name>
</gene>
<evidence type="ECO:0000256" key="1">
    <source>
        <dbReference type="ARBA" id="ARBA00022829"/>
    </source>
</evidence>
<reference evidence="4 5" key="1">
    <citation type="submission" date="2010-03" db="EMBL/GenBank/DDBJ databases">
        <authorList>
            <person name="Glass J.I."/>
            <person name="Benders G.A."/>
            <person name="Durkin A.S."/>
            <person name="Farmerie W.G."/>
            <person name="Hlavinka K."/>
            <person name="Hostetler J."/>
            <person name="Jackson J."/>
            <person name="May M.A."/>
            <person name="Miller R.H."/>
            <person name="Paralanov V."/>
            <person name="Radune D."/>
            <person name="Szczypinski B."/>
            <person name="Brown D.R."/>
        </authorList>
    </citation>
    <scope>NUCLEOTIDE SEQUENCE [LARGE SCALE GENOMIC DNA]</scope>
    <source>
        <strain evidence="4 5">A21JP2</strain>
    </source>
</reference>
<evidence type="ECO:0000256" key="3">
    <source>
        <dbReference type="HAMAP-Rule" id="MF_01805"/>
    </source>
</evidence>
<comment type="caution">
    <text evidence="4">The sequence shown here is derived from an EMBL/GenBank/DDBJ whole genome shotgun (WGS) entry which is preliminary data.</text>
</comment>